<dbReference type="PROSITE" id="PS50966">
    <property type="entry name" value="ZF_SWIM"/>
    <property type="match status" value="1"/>
</dbReference>
<evidence type="ECO:0000313" key="7">
    <source>
        <dbReference type="Proteomes" id="UP001187192"/>
    </source>
</evidence>
<feature type="domain" description="SWIM-type" evidence="5">
    <location>
        <begin position="263"/>
        <end position="297"/>
    </location>
</feature>
<evidence type="ECO:0000259" key="5">
    <source>
        <dbReference type="PROSITE" id="PS50966"/>
    </source>
</evidence>
<protein>
    <recommendedName>
        <fullName evidence="5">SWIM-type domain-containing protein</fullName>
    </recommendedName>
</protein>
<dbReference type="EMBL" id="BTGU01003948">
    <property type="protein sequence ID" value="GMN20917.1"/>
    <property type="molecule type" value="Genomic_DNA"/>
</dbReference>
<evidence type="ECO:0000256" key="1">
    <source>
        <dbReference type="ARBA" id="ARBA00022723"/>
    </source>
</evidence>
<keyword evidence="1" id="KW-0479">Metal-binding</keyword>
<proteinExistence type="predicted"/>
<dbReference type="InterPro" id="IPR007527">
    <property type="entry name" value="Znf_SWIM"/>
</dbReference>
<reference evidence="6" key="1">
    <citation type="submission" date="2023-07" db="EMBL/GenBank/DDBJ databases">
        <title>draft genome sequence of fig (Ficus carica).</title>
        <authorList>
            <person name="Takahashi T."/>
            <person name="Nishimura K."/>
        </authorList>
    </citation>
    <scope>NUCLEOTIDE SEQUENCE</scope>
</reference>
<keyword evidence="2 4" id="KW-0863">Zinc-finger</keyword>
<evidence type="ECO:0000313" key="6">
    <source>
        <dbReference type="EMBL" id="GMN20917.1"/>
    </source>
</evidence>
<sequence length="386" mass="44112">MIDMSQIYILVEYNGKWEKVDGGFWRWFGIGMSKGFVVDRSINFLELEETIYDRTNVDRSKYAIEITHKPVGDIFGDTATPTLISNDSDIIDLMFLYKEKCDKRKAIYVRGDDDLNSNGGDTLGFHDDYFGCRINEEIPFVARFVPTKLLGSYEHPLQICATSTPINERITGFNPTPITGSNPTLEETMLEEVANENDGVDKAGDDVPEGGGKMRKGCDGVPEKMMVYLKEREAILRRRFDEAGSLTPYQLNENEYIVMDGDFNAFINLTTRSCTCRVFDIDKIPCIHAITAAGLYRPQHTGAYLYSLCSEYYTSDYWMLAYAETIYHVPPESQRHNISEEVRAIKVVEPDVKMFRGRSRLTRFPSQGEYIIKNYKWATCGHKGYN</sequence>
<evidence type="ECO:0000256" key="3">
    <source>
        <dbReference type="ARBA" id="ARBA00022833"/>
    </source>
</evidence>
<dbReference type="Proteomes" id="UP001187192">
    <property type="component" value="Unassembled WGS sequence"/>
</dbReference>
<name>A0AA87YRF5_FICCA</name>
<keyword evidence="3" id="KW-0862">Zinc</keyword>
<organism evidence="6 7">
    <name type="scientific">Ficus carica</name>
    <name type="common">Common fig</name>
    <dbReference type="NCBI Taxonomy" id="3494"/>
    <lineage>
        <taxon>Eukaryota</taxon>
        <taxon>Viridiplantae</taxon>
        <taxon>Streptophyta</taxon>
        <taxon>Embryophyta</taxon>
        <taxon>Tracheophyta</taxon>
        <taxon>Spermatophyta</taxon>
        <taxon>Magnoliopsida</taxon>
        <taxon>eudicotyledons</taxon>
        <taxon>Gunneridae</taxon>
        <taxon>Pentapetalae</taxon>
        <taxon>rosids</taxon>
        <taxon>fabids</taxon>
        <taxon>Rosales</taxon>
        <taxon>Moraceae</taxon>
        <taxon>Ficeae</taxon>
        <taxon>Ficus</taxon>
    </lineage>
</organism>
<comment type="caution">
    <text evidence="6">The sequence shown here is derived from an EMBL/GenBank/DDBJ whole genome shotgun (WGS) entry which is preliminary data.</text>
</comment>
<keyword evidence="7" id="KW-1185">Reference proteome</keyword>
<dbReference type="SMART" id="SM00575">
    <property type="entry name" value="ZnF_PMZ"/>
    <property type="match status" value="1"/>
</dbReference>
<dbReference type="AlphaFoldDB" id="A0AA87YRF5"/>
<dbReference type="Pfam" id="PF04434">
    <property type="entry name" value="SWIM"/>
    <property type="match status" value="1"/>
</dbReference>
<evidence type="ECO:0000256" key="2">
    <source>
        <dbReference type="ARBA" id="ARBA00022771"/>
    </source>
</evidence>
<dbReference type="GO" id="GO:0008270">
    <property type="term" value="F:zinc ion binding"/>
    <property type="evidence" value="ECO:0007669"/>
    <property type="project" value="UniProtKB-KW"/>
</dbReference>
<accession>A0AA87YRF5</accession>
<dbReference type="InterPro" id="IPR006564">
    <property type="entry name" value="Znf_PMZ"/>
</dbReference>
<gene>
    <name evidence="6" type="ORF">TIFTF001_045403</name>
</gene>
<evidence type="ECO:0000256" key="4">
    <source>
        <dbReference type="PROSITE-ProRule" id="PRU00325"/>
    </source>
</evidence>